<dbReference type="PROSITE" id="PS50850">
    <property type="entry name" value="MFS"/>
    <property type="match status" value="1"/>
</dbReference>
<dbReference type="OrthoDB" id="5086884at2759"/>
<feature type="transmembrane region" description="Helical" evidence="6">
    <location>
        <begin position="207"/>
        <end position="224"/>
    </location>
</feature>
<feature type="transmembrane region" description="Helical" evidence="6">
    <location>
        <begin position="539"/>
        <end position="557"/>
    </location>
</feature>
<dbReference type="Gene3D" id="1.20.1250.20">
    <property type="entry name" value="MFS general substrate transporter like domains"/>
    <property type="match status" value="1"/>
</dbReference>
<proteinExistence type="predicted"/>
<gene>
    <name evidence="8" type="ORF">HO173_007558</name>
</gene>
<feature type="transmembrane region" description="Helical" evidence="6">
    <location>
        <begin position="107"/>
        <end position="128"/>
    </location>
</feature>
<feature type="transmembrane region" description="Helical" evidence="6">
    <location>
        <begin position="178"/>
        <end position="195"/>
    </location>
</feature>
<feature type="domain" description="Major facilitator superfamily (MFS) profile" evidence="7">
    <location>
        <begin position="112"/>
        <end position="561"/>
    </location>
</feature>
<dbReference type="AlphaFoldDB" id="A0A8H6L3G0"/>
<keyword evidence="4 6" id="KW-0472">Membrane</keyword>
<dbReference type="Gene3D" id="1.20.1720.10">
    <property type="entry name" value="Multidrug resistance protein D"/>
    <property type="match status" value="1"/>
</dbReference>
<feature type="transmembrane region" description="Helical" evidence="6">
    <location>
        <begin position="267"/>
        <end position="287"/>
    </location>
</feature>
<dbReference type="GeneID" id="59289214"/>
<reference evidence="8 9" key="1">
    <citation type="journal article" date="2020" name="Genomics">
        <title>Complete, high-quality genomes from long-read metagenomic sequencing of two wolf lichen thalli reveals enigmatic genome architecture.</title>
        <authorList>
            <person name="McKenzie S.K."/>
            <person name="Walston R.F."/>
            <person name="Allen J.L."/>
        </authorList>
    </citation>
    <scope>NUCLEOTIDE SEQUENCE [LARGE SCALE GENOMIC DNA]</scope>
    <source>
        <strain evidence="8">WasteWater2</strain>
    </source>
</reference>
<feature type="transmembrane region" description="Helical" evidence="6">
    <location>
        <begin position="148"/>
        <end position="166"/>
    </location>
</feature>
<evidence type="ECO:0000256" key="2">
    <source>
        <dbReference type="ARBA" id="ARBA00022692"/>
    </source>
</evidence>
<comment type="caution">
    <text evidence="8">The sequence shown here is derived from an EMBL/GenBank/DDBJ whole genome shotgun (WGS) entry which is preliminary data.</text>
</comment>
<keyword evidence="2 6" id="KW-0812">Transmembrane</keyword>
<evidence type="ECO:0000259" key="7">
    <source>
        <dbReference type="PROSITE" id="PS50850"/>
    </source>
</evidence>
<protein>
    <recommendedName>
        <fullName evidence="7">Major facilitator superfamily (MFS) profile domain-containing protein</fullName>
    </recommendedName>
</protein>
<dbReference type="InterPro" id="IPR036259">
    <property type="entry name" value="MFS_trans_sf"/>
</dbReference>
<evidence type="ECO:0000313" key="8">
    <source>
        <dbReference type="EMBL" id="KAF6234138.1"/>
    </source>
</evidence>
<feature type="transmembrane region" description="Helical" evidence="6">
    <location>
        <begin position="409"/>
        <end position="430"/>
    </location>
</feature>
<evidence type="ECO:0000256" key="1">
    <source>
        <dbReference type="ARBA" id="ARBA00004141"/>
    </source>
</evidence>
<name>A0A8H6L3G0_9LECA</name>
<accession>A0A8H6L3G0</accession>
<feature type="transmembrane region" description="Helical" evidence="6">
    <location>
        <begin position="236"/>
        <end position="255"/>
    </location>
</feature>
<evidence type="ECO:0000313" key="9">
    <source>
        <dbReference type="Proteomes" id="UP000578531"/>
    </source>
</evidence>
<organism evidence="8 9">
    <name type="scientific">Letharia columbiana</name>
    <dbReference type="NCBI Taxonomy" id="112416"/>
    <lineage>
        <taxon>Eukaryota</taxon>
        <taxon>Fungi</taxon>
        <taxon>Dikarya</taxon>
        <taxon>Ascomycota</taxon>
        <taxon>Pezizomycotina</taxon>
        <taxon>Lecanoromycetes</taxon>
        <taxon>OSLEUM clade</taxon>
        <taxon>Lecanoromycetidae</taxon>
        <taxon>Lecanorales</taxon>
        <taxon>Lecanorineae</taxon>
        <taxon>Parmeliaceae</taxon>
        <taxon>Letharia</taxon>
    </lineage>
</organism>
<comment type="subcellular location">
    <subcellularLocation>
        <location evidence="1">Membrane</location>
        <topology evidence="1">Multi-pass membrane protein</topology>
    </subcellularLocation>
</comment>
<dbReference type="GO" id="GO:0016020">
    <property type="term" value="C:membrane"/>
    <property type="evidence" value="ECO:0007669"/>
    <property type="project" value="UniProtKB-SubCell"/>
</dbReference>
<evidence type="ECO:0000256" key="6">
    <source>
        <dbReference type="SAM" id="Phobius"/>
    </source>
</evidence>
<feature type="transmembrane region" description="Helical" evidence="6">
    <location>
        <begin position="462"/>
        <end position="487"/>
    </location>
</feature>
<evidence type="ECO:0000256" key="4">
    <source>
        <dbReference type="ARBA" id="ARBA00023136"/>
    </source>
</evidence>
<keyword evidence="3 6" id="KW-1133">Transmembrane helix</keyword>
<feature type="compositionally biased region" description="Basic and acidic residues" evidence="5">
    <location>
        <begin position="47"/>
        <end position="56"/>
    </location>
</feature>
<dbReference type="EMBL" id="JACCJC010000032">
    <property type="protein sequence ID" value="KAF6234138.1"/>
    <property type="molecule type" value="Genomic_DNA"/>
</dbReference>
<feature type="transmembrane region" description="Helical" evidence="6">
    <location>
        <begin position="333"/>
        <end position="352"/>
    </location>
</feature>
<feature type="transmembrane region" description="Helical" evidence="6">
    <location>
        <begin position="499"/>
        <end position="519"/>
    </location>
</feature>
<dbReference type="InterPro" id="IPR011701">
    <property type="entry name" value="MFS"/>
</dbReference>
<dbReference type="SUPFAM" id="SSF103473">
    <property type="entry name" value="MFS general substrate transporter"/>
    <property type="match status" value="1"/>
</dbReference>
<dbReference type="Proteomes" id="UP000578531">
    <property type="component" value="Unassembled WGS sequence"/>
</dbReference>
<dbReference type="GO" id="GO:0022857">
    <property type="term" value="F:transmembrane transporter activity"/>
    <property type="evidence" value="ECO:0007669"/>
    <property type="project" value="InterPro"/>
</dbReference>
<feature type="transmembrane region" description="Helical" evidence="6">
    <location>
        <begin position="437"/>
        <end position="456"/>
    </location>
</feature>
<dbReference type="PANTHER" id="PTHR42718">
    <property type="entry name" value="MAJOR FACILITATOR SUPERFAMILY MULTIDRUG TRANSPORTER MFSC"/>
    <property type="match status" value="1"/>
</dbReference>
<feature type="transmembrane region" description="Helical" evidence="6">
    <location>
        <begin position="372"/>
        <end position="397"/>
    </location>
</feature>
<evidence type="ECO:0000256" key="3">
    <source>
        <dbReference type="ARBA" id="ARBA00022989"/>
    </source>
</evidence>
<dbReference type="Pfam" id="PF07690">
    <property type="entry name" value="MFS_1"/>
    <property type="match status" value="1"/>
</dbReference>
<dbReference type="PANTHER" id="PTHR42718:SF36">
    <property type="entry name" value="MULTIDRUG TRANSPORTER, PUTATIVE (AFU_ORTHOLOGUE AFUA_4G13820)-RELATED"/>
    <property type="match status" value="1"/>
</dbReference>
<sequence length="582" mass="63271">MSRFEQGGGGPMTDADQIHNNSGIEQEKIINEPTLRTSADQPSEDINEGKKIKREGPYIQPAEPTRGLSQSQSAEIAIPGDEEALDSDRAPIERLGRERPAKFKSSGAELAFCYSVIASQFMSEYFVSGFNVILPTLIKDLSIPQASAVWPASAFALVSAAFFLPFGRLADMYGGYPVYLFGLVWFTIWTIIAGFAQTDLMLDFCRALQGLGPAAFLPSGVMLIGSTYRPGPRKNLVFSIYGGAAPLGFFAGVFIAGVTGSFLQFGWYFWIGAMLVSTTIVAAIFAIPNDIEERKAMGVQMDWLGSIFIVSGLILVIFAITDASHAPDGWRTQYIYVTLTVGALLIGISFYIEGWVAANPLLPFDLFQVPYLSALFVALFFSDGVLGIFLLYATLYMQDIMGASPLQVAAWYVPMCAGGCMISIVGGYILHLLPGTVLMLIGGGAWVGNSLLFALAPEGANYWAFIFPAMICATMGIDIIYNVANIFITTSLSQSRQGLAGALINSLLYLGIAFLLAFADVIQTGTRDVGLKRSYQSVFWYQFACSVLALVIMIGFVRIRKAESEMTTDERAALEVHRSRSR</sequence>
<feature type="compositionally biased region" description="Gly residues" evidence="5">
    <location>
        <begin position="1"/>
        <end position="11"/>
    </location>
</feature>
<dbReference type="InterPro" id="IPR020846">
    <property type="entry name" value="MFS_dom"/>
</dbReference>
<feature type="region of interest" description="Disordered" evidence="5">
    <location>
        <begin position="1"/>
        <end position="90"/>
    </location>
</feature>
<evidence type="ECO:0000256" key="5">
    <source>
        <dbReference type="SAM" id="MobiDB-lite"/>
    </source>
</evidence>
<feature type="transmembrane region" description="Helical" evidence="6">
    <location>
        <begin position="299"/>
        <end position="321"/>
    </location>
</feature>
<keyword evidence="9" id="KW-1185">Reference proteome</keyword>
<dbReference type="RefSeq" id="XP_037163539.1">
    <property type="nucleotide sequence ID" value="XM_037309460.1"/>
</dbReference>